<organism evidence="4 5">
    <name type="scientific">Candidatus Methanoperedens nitratireducens</name>
    <dbReference type="NCBI Taxonomy" id="1392998"/>
    <lineage>
        <taxon>Archaea</taxon>
        <taxon>Methanobacteriati</taxon>
        <taxon>Methanobacteriota</taxon>
        <taxon>Stenosarchaea group</taxon>
        <taxon>Methanomicrobia</taxon>
        <taxon>Methanosarcinales</taxon>
        <taxon>ANME-2 cluster</taxon>
        <taxon>Candidatus Methanoperedentaceae</taxon>
        <taxon>Candidatus Methanoperedens</taxon>
    </lineage>
</organism>
<proteinExistence type="predicted"/>
<dbReference type="InterPro" id="IPR014774">
    <property type="entry name" value="KaiC-like_dom"/>
</dbReference>
<dbReference type="EMBL" id="JMIY01000007">
    <property type="protein sequence ID" value="KCZ71147.1"/>
    <property type="molecule type" value="Genomic_DNA"/>
</dbReference>
<evidence type="ECO:0000256" key="2">
    <source>
        <dbReference type="ARBA" id="ARBA00022840"/>
    </source>
</evidence>
<protein>
    <submittedName>
        <fullName evidence="4">RecA-superfamily ATPase possibly involved in signal transduction</fullName>
    </submittedName>
</protein>
<dbReference type="Pfam" id="PF06745">
    <property type="entry name" value="ATPase"/>
    <property type="match status" value="1"/>
</dbReference>
<dbReference type="SUPFAM" id="SSF52540">
    <property type="entry name" value="P-loop containing nucleoside triphosphate hydrolases"/>
    <property type="match status" value="1"/>
</dbReference>
<dbReference type="InterPro" id="IPR010624">
    <property type="entry name" value="KaiC_dom"/>
</dbReference>
<evidence type="ECO:0000313" key="4">
    <source>
        <dbReference type="EMBL" id="KCZ71147.1"/>
    </source>
</evidence>
<dbReference type="GO" id="GO:0005524">
    <property type="term" value="F:ATP binding"/>
    <property type="evidence" value="ECO:0007669"/>
    <property type="project" value="UniProtKB-KW"/>
</dbReference>
<dbReference type="AlphaFoldDB" id="A0A062V187"/>
<feature type="domain" description="KaiC" evidence="3">
    <location>
        <begin position="1"/>
        <end position="249"/>
    </location>
</feature>
<evidence type="ECO:0000256" key="1">
    <source>
        <dbReference type="ARBA" id="ARBA00022741"/>
    </source>
</evidence>
<dbReference type="RefSeq" id="WP_048093368.1">
    <property type="nucleotide sequence ID" value="NZ_JMIY01000007.1"/>
</dbReference>
<dbReference type="OrthoDB" id="27015at2157"/>
<evidence type="ECO:0000313" key="5">
    <source>
        <dbReference type="Proteomes" id="UP000027153"/>
    </source>
</evidence>
<reference evidence="4 5" key="1">
    <citation type="journal article" date="2013" name="Nature">
        <title>Anaerobic oxidation of methane coupled to nitrate reduction in a novel archaeal lineage.</title>
        <authorList>
            <person name="Haroon M.F."/>
            <person name="Hu S."/>
            <person name="Shi Y."/>
            <person name="Imelfort M."/>
            <person name="Keller J."/>
            <person name="Hugenholtz P."/>
            <person name="Yuan Z."/>
            <person name="Tyson G.W."/>
        </authorList>
    </citation>
    <scope>NUCLEOTIDE SEQUENCE [LARGE SCALE GENOMIC DNA]</scope>
    <source>
        <strain evidence="4 5">ANME-2d</strain>
    </source>
</reference>
<dbReference type="Proteomes" id="UP000027153">
    <property type="component" value="Unassembled WGS sequence"/>
</dbReference>
<dbReference type="PANTHER" id="PTHR43637:SF1">
    <property type="entry name" value="UPF0273 PROTEIN TM_0370"/>
    <property type="match status" value="1"/>
</dbReference>
<dbReference type="PANTHER" id="PTHR43637">
    <property type="entry name" value="UPF0273 PROTEIN TM_0370"/>
    <property type="match status" value="1"/>
</dbReference>
<dbReference type="InterPro" id="IPR027417">
    <property type="entry name" value="P-loop_NTPase"/>
</dbReference>
<name>A0A062V187_9EURY</name>
<keyword evidence="5" id="KW-1185">Reference proteome</keyword>
<keyword evidence="2" id="KW-0067">ATP-binding</keyword>
<dbReference type="PROSITE" id="PS51146">
    <property type="entry name" value="KAIC"/>
    <property type="match status" value="1"/>
</dbReference>
<keyword evidence="1" id="KW-0547">Nucleotide-binding</keyword>
<sequence>MRVKTGIEGFDGLIEGGLLQGRQYLISGSPGSGKTTFGAQFLATGALVGEAGAYVALSESVGTIIEDMSRYNLFIQEFIKRKKLFFLDIGPASYGDNDRVSMVITPNYEQQVTESPEIAPPSPYSVFENVEMMVKQYGIRRLVIDSLSSIRFTSHHPALEERSIGRFIRNLKSLGCTTLLLSELTRPDAYTIEQFASHGVVFLHNFMDRQGNMVRALQIIKMRGTKHDCEMRGIEFTDKGLKVLKPIKR</sequence>
<dbReference type="Gene3D" id="3.40.50.300">
    <property type="entry name" value="P-loop containing nucleotide triphosphate hydrolases"/>
    <property type="match status" value="1"/>
</dbReference>
<gene>
    <name evidence="4" type="ORF">ANME2D_03179</name>
</gene>
<comment type="caution">
    <text evidence="4">The sequence shown here is derived from an EMBL/GenBank/DDBJ whole genome shotgun (WGS) entry which is preliminary data.</text>
</comment>
<evidence type="ECO:0000259" key="3">
    <source>
        <dbReference type="PROSITE" id="PS51146"/>
    </source>
</evidence>
<accession>A0A062V187</accession>